<dbReference type="Gramene" id="AET7Gv20595300.14">
    <property type="protein sequence ID" value="AET7Gv20595300.14"/>
    <property type="gene ID" value="AET7Gv20595300"/>
</dbReference>
<proteinExistence type="predicted"/>
<protein>
    <submittedName>
        <fullName evidence="1">Uncharacterized protein</fullName>
    </submittedName>
</protein>
<reference evidence="2" key="1">
    <citation type="journal article" date="2014" name="Science">
        <title>Ancient hybridizations among the ancestral genomes of bread wheat.</title>
        <authorList>
            <consortium name="International Wheat Genome Sequencing Consortium,"/>
            <person name="Marcussen T."/>
            <person name="Sandve S.R."/>
            <person name="Heier L."/>
            <person name="Spannagl M."/>
            <person name="Pfeifer M."/>
            <person name="Jakobsen K.S."/>
            <person name="Wulff B.B."/>
            <person name="Steuernagel B."/>
            <person name="Mayer K.F."/>
            <person name="Olsen O.A."/>
        </authorList>
    </citation>
    <scope>NUCLEOTIDE SEQUENCE [LARGE SCALE GENOMIC DNA]</scope>
    <source>
        <strain evidence="2">cv. AL8/78</strain>
    </source>
</reference>
<accession>A0A453RIX1</accession>
<name>A0A453RIX1_AEGTS</name>
<reference evidence="1" key="4">
    <citation type="submission" date="2019-03" db="UniProtKB">
        <authorList>
            <consortium name="EnsemblPlants"/>
        </authorList>
    </citation>
    <scope>IDENTIFICATION</scope>
</reference>
<keyword evidence="2" id="KW-1185">Reference proteome</keyword>
<dbReference type="Proteomes" id="UP000015105">
    <property type="component" value="Chromosome 7D"/>
</dbReference>
<reference evidence="2" key="2">
    <citation type="journal article" date="2017" name="Nat. Plants">
        <title>The Aegilops tauschii genome reveals multiple impacts of transposons.</title>
        <authorList>
            <person name="Zhao G."/>
            <person name="Zou C."/>
            <person name="Li K."/>
            <person name="Wang K."/>
            <person name="Li T."/>
            <person name="Gao L."/>
            <person name="Zhang X."/>
            <person name="Wang H."/>
            <person name="Yang Z."/>
            <person name="Liu X."/>
            <person name="Jiang W."/>
            <person name="Mao L."/>
            <person name="Kong X."/>
            <person name="Jiao Y."/>
            <person name="Jia J."/>
        </authorList>
    </citation>
    <scope>NUCLEOTIDE SEQUENCE [LARGE SCALE GENOMIC DNA]</scope>
    <source>
        <strain evidence="2">cv. AL8/78</strain>
    </source>
</reference>
<evidence type="ECO:0000313" key="2">
    <source>
        <dbReference type="Proteomes" id="UP000015105"/>
    </source>
</evidence>
<reference evidence="1" key="3">
    <citation type="journal article" date="2017" name="Nature">
        <title>Genome sequence of the progenitor of the wheat D genome Aegilops tauschii.</title>
        <authorList>
            <person name="Luo M.C."/>
            <person name="Gu Y.Q."/>
            <person name="Puiu D."/>
            <person name="Wang H."/>
            <person name="Twardziok S.O."/>
            <person name="Deal K.R."/>
            <person name="Huo N."/>
            <person name="Zhu T."/>
            <person name="Wang L."/>
            <person name="Wang Y."/>
            <person name="McGuire P.E."/>
            <person name="Liu S."/>
            <person name="Long H."/>
            <person name="Ramasamy R.K."/>
            <person name="Rodriguez J.C."/>
            <person name="Van S.L."/>
            <person name="Yuan L."/>
            <person name="Wang Z."/>
            <person name="Xia Z."/>
            <person name="Xiao L."/>
            <person name="Anderson O.D."/>
            <person name="Ouyang S."/>
            <person name="Liang Y."/>
            <person name="Zimin A.V."/>
            <person name="Pertea G."/>
            <person name="Qi P."/>
            <person name="Bennetzen J.L."/>
            <person name="Dai X."/>
            <person name="Dawson M.W."/>
            <person name="Muller H.G."/>
            <person name="Kugler K."/>
            <person name="Rivarola-Duarte L."/>
            <person name="Spannagl M."/>
            <person name="Mayer K.F.X."/>
            <person name="Lu F.H."/>
            <person name="Bevan M.W."/>
            <person name="Leroy P."/>
            <person name="Li P."/>
            <person name="You F.M."/>
            <person name="Sun Q."/>
            <person name="Liu Z."/>
            <person name="Lyons E."/>
            <person name="Wicker T."/>
            <person name="Salzberg S.L."/>
            <person name="Devos K.M."/>
            <person name="Dvorak J."/>
        </authorList>
    </citation>
    <scope>NUCLEOTIDE SEQUENCE [LARGE SCALE GENOMIC DNA]</scope>
    <source>
        <strain evidence="1">cv. AL8/78</strain>
    </source>
</reference>
<dbReference type="AlphaFoldDB" id="A0A453RIX1"/>
<evidence type="ECO:0000313" key="1">
    <source>
        <dbReference type="EnsemblPlants" id="AET7Gv20595300.14"/>
    </source>
</evidence>
<dbReference type="EnsemblPlants" id="AET7Gv20595300.14">
    <property type="protein sequence ID" value="AET7Gv20595300.14"/>
    <property type="gene ID" value="AET7Gv20595300"/>
</dbReference>
<reference evidence="1" key="5">
    <citation type="journal article" date="2021" name="G3 (Bethesda)">
        <title>Aegilops tauschii genome assembly Aet v5.0 features greater sequence contiguity and improved annotation.</title>
        <authorList>
            <person name="Wang L."/>
            <person name="Zhu T."/>
            <person name="Rodriguez J.C."/>
            <person name="Deal K.R."/>
            <person name="Dubcovsky J."/>
            <person name="McGuire P.E."/>
            <person name="Lux T."/>
            <person name="Spannagl M."/>
            <person name="Mayer K.F.X."/>
            <person name="Baldrich P."/>
            <person name="Meyers B.C."/>
            <person name="Huo N."/>
            <person name="Gu Y.Q."/>
            <person name="Zhou H."/>
            <person name="Devos K.M."/>
            <person name="Bennetzen J.L."/>
            <person name="Unver T."/>
            <person name="Budak H."/>
            <person name="Gulick P.J."/>
            <person name="Galiba G."/>
            <person name="Kalapos B."/>
            <person name="Nelson D.R."/>
            <person name="Li P."/>
            <person name="You F.M."/>
            <person name="Luo M.C."/>
            <person name="Dvorak J."/>
        </authorList>
    </citation>
    <scope>NUCLEOTIDE SEQUENCE [LARGE SCALE GENOMIC DNA]</scope>
    <source>
        <strain evidence="1">cv. AL8/78</strain>
    </source>
</reference>
<organism evidence="1 2">
    <name type="scientific">Aegilops tauschii subsp. strangulata</name>
    <name type="common">Goatgrass</name>
    <dbReference type="NCBI Taxonomy" id="200361"/>
    <lineage>
        <taxon>Eukaryota</taxon>
        <taxon>Viridiplantae</taxon>
        <taxon>Streptophyta</taxon>
        <taxon>Embryophyta</taxon>
        <taxon>Tracheophyta</taxon>
        <taxon>Spermatophyta</taxon>
        <taxon>Magnoliopsida</taxon>
        <taxon>Liliopsida</taxon>
        <taxon>Poales</taxon>
        <taxon>Poaceae</taxon>
        <taxon>BOP clade</taxon>
        <taxon>Pooideae</taxon>
        <taxon>Triticodae</taxon>
        <taxon>Triticeae</taxon>
        <taxon>Triticinae</taxon>
        <taxon>Aegilops</taxon>
    </lineage>
</organism>
<sequence>HLLVLFTVRERDAAEMRPPQLPGCATATGAAAPLPALLPVCACSRRSARRRQAARLRCPVPLWGLCSSSRCLARRCAPGSRGTARHSGGAQL</sequence>